<dbReference type="Gene3D" id="3.40.1360.10">
    <property type="match status" value="1"/>
</dbReference>
<dbReference type="CDD" id="cd01025">
    <property type="entry name" value="TOPRIM_recR"/>
    <property type="match status" value="1"/>
</dbReference>
<reference evidence="10" key="1">
    <citation type="submission" date="2015-10" db="EMBL/GenBank/DDBJ databases">
        <title>Analysis of five complete genome sequences for members of the class Peribacteria in the recently recognized Peregrinibacteria bacterial phylum.</title>
        <authorList>
            <person name="Anantharaman K."/>
            <person name="Brown C.T."/>
            <person name="Burstein D."/>
            <person name="Castelle C.J."/>
            <person name="Probst A.J."/>
            <person name="Thomas B.C."/>
            <person name="Williams K.H."/>
            <person name="Banfield J.F."/>
        </authorList>
    </citation>
    <scope>NUCLEOTIDE SEQUENCE [LARGE SCALE GENOMIC DNA]</scope>
</reference>
<feature type="zinc finger region" description="C4-type" evidence="7">
    <location>
        <begin position="58"/>
        <end position="73"/>
    </location>
</feature>
<gene>
    <name evidence="7" type="primary">recR</name>
    <name evidence="9" type="ORF">PeribacterD1_1030</name>
</gene>
<sequence>MSLLPPQITKAIEEFSKLPGIGPKSAERLTFHLLRSSKASPENLGKALSDLKMELKYCRNCQMVTLQEECSICADTSRDHATVLVVENPLDVIAFERSGFKGVYHVLHGVLSPIDGMGPEQLRLKELTDRCADGAVGEVIVATNPDIEGEATASFIRERLKEKVQKITRLAHGLPMGADIEFADQVTLKEAVEGRRNL</sequence>
<keyword evidence="4 7" id="KW-0862">Zinc</keyword>
<evidence type="ECO:0000256" key="6">
    <source>
        <dbReference type="ARBA" id="ARBA00023204"/>
    </source>
</evidence>
<dbReference type="Pfam" id="PF21175">
    <property type="entry name" value="RecR_C"/>
    <property type="match status" value="1"/>
</dbReference>
<dbReference type="GO" id="GO:0006281">
    <property type="term" value="P:DNA repair"/>
    <property type="evidence" value="ECO:0007669"/>
    <property type="project" value="UniProtKB-UniRule"/>
</dbReference>
<dbReference type="PANTHER" id="PTHR30446">
    <property type="entry name" value="RECOMBINATION PROTEIN RECR"/>
    <property type="match status" value="1"/>
</dbReference>
<dbReference type="Proteomes" id="UP000069135">
    <property type="component" value="Chromosome"/>
</dbReference>
<evidence type="ECO:0000256" key="3">
    <source>
        <dbReference type="ARBA" id="ARBA00022771"/>
    </source>
</evidence>
<dbReference type="PATRIC" id="fig|1735161.3.peg.1009"/>
<dbReference type="STRING" id="1735162.PeribacterB2_1032"/>
<organism evidence="9 10">
    <name type="scientific">Candidatus Peribacter riflensis</name>
    <dbReference type="NCBI Taxonomy" id="1735162"/>
    <lineage>
        <taxon>Bacteria</taxon>
        <taxon>Candidatus Peregrinibacteriota</taxon>
        <taxon>Candidatus Peribacteria</taxon>
        <taxon>Candidatus Peribacterales</taxon>
        <taxon>Candidatus Peribacteraceae</taxon>
        <taxon>Candidatus Peribacter</taxon>
    </lineage>
</organism>
<accession>A0A0S1SZ96</accession>
<dbReference type="GO" id="GO:0008270">
    <property type="term" value="F:zinc ion binding"/>
    <property type="evidence" value="ECO:0007669"/>
    <property type="project" value="UniProtKB-KW"/>
</dbReference>
<proteinExistence type="inferred from homology"/>
<accession>A0A0S1SNX3</accession>
<evidence type="ECO:0000256" key="1">
    <source>
        <dbReference type="ARBA" id="ARBA00022723"/>
    </source>
</evidence>
<keyword evidence="5 7" id="KW-0233">DNA recombination</keyword>
<protein>
    <recommendedName>
        <fullName evidence="7">Recombination protein RecR</fullName>
    </recommendedName>
</protein>
<comment type="function">
    <text evidence="7">May play a role in DNA repair. It seems to be involved in an RecBC-independent recombinational process of DNA repair. It may act with RecF and RecO.</text>
</comment>
<dbReference type="InterPro" id="IPR000093">
    <property type="entry name" value="DNA_Rcmb_RecR"/>
</dbReference>
<accession>A0A0S1SSZ1</accession>
<dbReference type="GO" id="GO:0003677">
    <property type="term" value="F:DNA binding"/>
    <property type="evidence" value="ECO:0007669"/>
    <property type="project" value="UniProtKB-UniRule"/>
</dbReference>
<dbReference type="InterPro" id="IPR006171">
    <property type="entry name" value="TOPRIM_dom"/>
</dbReference>
<dbReference type="Pfam" id="PF13662">
    <property type="entry name" value="Toprim_4"/>
    <property type="match status" value="1"/>
</dbReference>
<dbReference type="EMBL" id="CP013065">
    <property type="protein sequence ID" value="ALM13694.1"/>
    <property type="molecule type" value="Genomic_DNA"/>
</dbReference>
<evidence type="ECO:0000256" key="4">
    <source>
        <dbReference type="ARBA" id="ARBA00022833"/>
    </source>
</evidence>
<comment type="similarity">
    <text evidence="7">Belongs to the RecR family.</text>
</comment>
<evidence type="ECO:0000313" key="9">
    <source>
        <dbReference type="EMBL" id="ALM13694.1"/>
    </source>
</evidence>
<evidence type="ECO:0000313" key="10">
    <source>
        <dbReference type="Proteomes" id="UP000069135"/>
    </source>
</evidence>
<keyword evidence="6 7" id="KW-0234">DNA repair</keyword>
<dbReference type="Pfam" id="PF21176">
    <property type="entry name" value="RecR_HhH"/>
    <property type="match status" value="1"/>
</dbReference>
<dbReference type="KEGG" id="prf:PeribacterA2_1030"/>
<dbReference type="GO" id="GO:0006310">
    <property type="term" value="P:DNA recombination"/>
    <property type="evidence" value="ECO:0007669"/>
    <property type="project" value="UniProtKB-UniRule"/>
</dbReference>
<dbReference type="PROSITE" id="PS01300">
    <property type="entry name" value="RECR"/>
    <property type="match status" value="1"/>
</dbReference>
<dbReference type="Gene3D" id="1.10.8.420">
    <property type="entry name" value="RecR Domain 1"/>
    <property type="match status" value="1"/>
</dbReference>
<dbReference type="InterPro" id="IPR015967">
    <property type="entry name" value="Rcmb_RecR_Znf"/>
</dbReference>
<dbReference type="InterPro" id="IPR034137">
    <property type="entry name" value="TOPRIM_RecR"/>
</dbReference>
<dbReference type="InterPro" id="IPR023627">
    <property type="entry name" value="Rcmb_RecR"/>
</dbReference>
<feature type="domain" description="Toprim" evidence="8">
    <location>
        <begin position="81"/>
        <end position="175"/>
    </location>
</feature>
<dbReference type="Gene3D" id="6.10.250.240">
    <property type="match status" value="1"/>
</dbReference>
<evidence type="ECO:0000259" key="8">
    <source>
        <dbReference type="PROSITE" id="PS50880"/>
    </source>
</evidence>
<dbReference type="PANTHER" id="PTHR30446:SF0">
    <property type="entry name" value="RECOMBINATION PROTEIN RECR"/>
    <property type="match status" value="1"/>
</dbReference>
<accession>A0A0S1SPN4</accession>
<dbReference type="SMART" id="SM00493">
    <property type="entry name" value="TOPRIM"/>
    <property type="match status" value="1"/>
</dbReference>
<keyword evidence="1 7" id="KW-0479">Metal-binding</keyword>
<accession>A0A0S1SKJ8</accession>
<keyword evidence="3 7" id="KW-0863">Zinc-finger</keyword>
<evidence type="ECO:0000256" key="5">
    <source>
        <dbReference type="ARBA" id="ARBA00023172"/>
    </source>
</evidence>
<keyword evidence="2 7" id="KW-0227">DNA damage</keyword>
<name>A0A0S1SSZ1_9BACT</name>
<dbReference type="SUPFAM" id="SSF111304">
    <property type="entry name" value="Recombination protein RecR"/>
    <property type="match status" value="1"/>
</dbReference>
<dbReference type="HAMAP" id="MF_00017">
    <property type="entry name" value="RecR"/>
    <property type="match status" value="1"/>
</dbReference>
<reference evidence="9 10" key="2">
    <citation type="journal article" date="2016" name="PeerJ">
        <title>Analysis of five complete genome sequences for members of the class Peribacteria in the recently recognized Peregrinibacteria bacterial phylum.</title>
        <authorList>
            <person name="Anantharaman K."/>
            <person name="Brown C.T."/>
            <person name="Burstein D."/>
            <person name="Castelle C.J."/>
            <person name="Probst A.J."/>
            <person name="Thomas B.C."/>
            <person name="Williams K.H."/>
            <person name="Banfield J.F."/>
        </authorList>
    </citation>
    <scope>NUCLEOTIDE SEQUENCE [LARGE SCALE GENOMIC DNA]</scope>
    <source>
        <strain evidence="9">RIFOXYD1_FULL_PER-ii_59_16</strain>
    </source>
</reference>
<dbReference type="PROSITE" id="PS50880">
    <property type="entry name" value="TOPRIM"/>
    <property type="match status" value="1"/>
</dbReference>
<evidence type="ECO:0000256" key="2">
    <source>
        <dbReference type="ARBA" id="ARBA00022763"/>
    </source>
</evidence>
<dbReference type="AlphaFoldDB" id="A0A0S1SSZ1"/>
<evidence type="ECO:0000256" key="7">
    <source>
        <dbReference type="HAMAP-Rule" id="MF_00017"/>
    </source>
</evidence>
<dbReference type="NCBIfam" id="TIGR00615">
    <property type="entry name" value="recR"/>
    <property type="match status" value="1"/>
</dbReference>